<dbReference type="GO" id="GO:0004725">
    <property type="term" value="F:protein tyrosine phosphatase activity"/>
    <property type="evidence" value="ECO:0007669"/>
    <property type="project" value="TreeGrafter"/>
</dbReference>
<gene>
    <name evidence="2" type="ORF">CDD81_84</name>
</gene>
<name>A0A2C5YK68_9HYPO</name>
<proteinExistence type="predicted"/>
<feature type="domain" description="Rhodanese" evidence="1">
    <location>
        <begin position="47"/>
        <end position="147"/>
    </location>
</feature>
<evidence type="ECO:0000313" key="2">
    <source>
        <dbReference type="EMBL" id="PHH67321.1"/>
    </source>
</evidence>
<sequence>MSAVAHSKPAAPAWRSMPEPQASCHRLEAADVVQLLESHASLGPHSSHRSFLIVDVRGVEWGGGTVATSINLPAHTLYQTRAAVYQLCKQAGVSTVIFYCDGSSGQSQRCAGWMQDYMDALGDGSITAAVLKGGIKSWQRTYGRRMMDCYDGKFWAERSS</sequence>
<dbReference type="GO" id="GO:0005737">
    <property type="term" value="C:cytoplasm"/>
    <property type="evidence" value="ECO:0007669"/>
    <property type="project" value="TreeGrafter"/>
</dbReference>
<dbReference type="PROSITE" id="PS50206">
    <property type="entry name" value="RHODANESE_3"/>
    <property type="match status" value="1"/>
</dbReference>
<dbReference type="STRING" id="1399860.A0A2C5YK68"/>
<evidence type="ECO:0000259" key="1">
    <source>
        <dbReference type="PROSITE" id="PS50206"/>
    </source>
</evidence>
<dbReference type="SUPFAM" id="SSF52821">
    <property type="entry name" value="Rhodanese/Cell cycle control phosphatase"/>
    <property type="match status" value="1"/>
</dbReference>
<comment type="caution">
    <text evidence="2">The sequence shown here is derived from an EMBL/GenBank/DDBJ whole genome shotgun (WGS) entry which is preliminary data.</text>
</comment>
<dbReference type="OrthoDB" id="8300214at2759"/>
<reference evidence="2 3" key="1">
    <citation type="submission" date="2017-06" db="EMBL/GenBank/DDBJ databases">
        <title>Ant-infecting Ophiocordyceps genomes reveal a high diversity of potential behavioral manipulation genes and a possible major role for enterotoxins.</title>
        <authorList>
            <person name="De Bekker C."/>
            <person name="Evans H.C."/>
            <person name="Brachmann A."/>
            <person name="Hughes D.P."/>
        </authorList>
    </citation>
    <scope>NUCLEOTIDE SEQUENCE [LARGE SCALE GENOMIC DNA]</scope>
    <source>
        <strain evidence="2 3">Map64</strain>
    </source>
</reference>
<protein>
    <recommendedName>
        <fullName evidence="1">Rhodanese domain-containing protein</fullName>
    </recommendedName>
</protein>
<organism evidence="2 3">
    <name type="scientific">Ophiocordyceps australis</name>
    <dbReference type="NCBI Taxonomy" id="1399860"/>
    <lineage>
        <taxon>Eukaryota</taxon>
        <taxon>Fungi</taxon>
        <taxon>Dikarya</taxon>
        <taxon>Ascomycota</taxon>
        <taxon>Pezizomycotina</taxon>
        <taxon>Sordariomycetes</taxon>
        <taxon>Hypocreomycetidae</taxon>
        <taxon>Hypocreales</taxon>
        <taxon>Ophiocordycipitaceae</taxon>
        <taxon>Ophiocordyceps</taxon>
    </lineage>
</organism>
<evidence type="ECO:0000313" key="3">
    <source>
        <dbReference type="Proteomes" id="UP000226192"/>
    </source>
</evidence>
<dbReference type="InterPro" id="IPR001763">
    <property type="entry name" value="Rhodanese-like_dom"/>
</dbReference>
<keyword evidence="3" id="KW-1185">Reference proteome</keyword>
<dbReference type="PANTHER" id="PTHR10828:SF50">
    <property type="entry name" value="REDUCTASE (ARC2), PUTATIVE (AFU_ORTHOLOGUE AFUA_6G13400)-RELATED"/>
    <property type="match status" value="1"/>
</dbReference>
<dbReference type="PANTHER" id="PTHR10828">
    <property type="entry name" value="M-PHASE INDUCER PHOSPHATASE DUAL SPECIFICITY PHOSPHATASE CDC25"/>
    <property type="match status" value="1"/>
</dbReference>
<dbReference type="Pfam" id="PF00581">
    <property type="entry name" value="Rhodanese"/>
    <property type="match status" value="1"/>
</dbReference>
<dbReference type="Gene3D" id="3.40.250.10">
    <property type="entry name" value="Rhodanese-like domain"/>
    <property type="match status" value="1"/>
</dbReference>
<accession>A0A2C5YK68</accession>
<dbReference type="GO" id="GO:0005634">
    <property type="term" value="C:nucleus"/>
    <property type="evidence" value="ECO:0007669"/>
    <property type="project" value="TreeGrafter"/>
</dbReference>
<dbReference type="AlphaFoldDB" id="A0A2C5YK68"/>
<dbReference type="InterPro" id="IPR036873">
    <property type="entry name" value="Rhodanese-like_dom_sf"/>
</dbReference>
<dbReference type="SMART" id="SM00450">
    <property type="entry name" value="RHOD"/>
    <property type="match status" value="1"/>
</dbReference>
<dbReference type="Proteomes" id="UP000226192">
    <property type="component" value="Unassembled WGS sequence"/>
</dbReference>
<dbReference type="EMBL" id="NJET01000001">
    <property type="protein sequence ID" value="PHH67321.1"/>
    <property type="molecule type" value="Genomic_DNA"/>
</dbReference>